<organism evidence="1 2">
    <name type="scientific">Phytophthora nicotianae P10297</name>
    <dbReference type="NCBI Taxonomy" id="1317064"/>
    <lineage>
        <taxon>Eukaryota</taxon>
        <taxon>Sar</taxon>
        <taxon>Stramenopiles</taxon>
        <taxon>Oomycota</taxon>
        <taxon>Peronosporomycetes</taxon>
        <taxon>Peronosporales</taxon>
        <taxon>Peronosporaceae</taxon>
        <taxon>Phytophthora</taxon>
    </lineage>
</organism>
<gene>
    <name evidence="1" type="ORF">F442_22699</name>
</gene>
<dbReference type="EMBL" id="ANIY01005223">
    <property type="protein sequence ID" value="ETP28016.1"/>
    <property type="molecule type" value="Genomic_DNA"/>
</dbReference>
<evidence type="ECO:0000313" key="2">
    <source>
        <dbReference type="Proteomes" id="UP000018948"/>
    </source>
</evidence>
<comment type="caution">
    <text evidence="1">The sequence shown here is derived from an EMBL/GenBank/DDBJ whole genome shotgun (WGS) entry which is preliminary data.</text>
</comment>
<dbReference type="Proteomes" id="UP000018948">
    <property type="component" value="Unassembled WGS sequence"/>
</dbReference>
<evidence type="ECO:0000313" key="1">
    <source>
        <dbReference type="EMBL" id="ETP28016.1"/>
    </source>
</evidence>
<reference evidence="1 2" key="1">
    <citation type="submission" date="2013-11" db="EMBL/GenBank/DDBJ databases">
        <title>The Genome Sequence of Phytophthora parasitica P10297.</title>
        <authorList>
            <consortium name="The Broad Institute Genomics Platform"/>
            <person name="Russ C."/>
            <person name="Tyler B."/>
            <person name="Panabieres F."/>
            <person name="Shan W."/>
            <person name="Tripathy S."/>
            <person name="Grunwald N."/>
            <person name="Machado M."/>
            <person name="Johnson C.S."/>
            <person name="Walker B."/>
            <person name="Young S.K."/>
            <person name="Zeng Q."/>
            <person name="Gargeya S."/>
            <person name="Fitzgerald M."/>
            <person name="Haas B."/>
            <person name="Abouelleil A."/>
            <person name="Allen A.W."/>
            <person name="Alvarado L."/>
            <person name="Arachchi H.M."/>
            <person name="Berlin A.M."/>
            <person name="Chapman S.B."/>
            <person name="Gainer-Dewar J."/>
            <person name="Goldberg J."/>
            <person name="Griggs A."/>
            <person name="Gujja S."/>
            <person name="Hansen M."/>
            <person name="Howarth C."/>
            <person name="Imamovic A."/>
            <person name="Ireland A."/>
            <person name="Larimer J."/>
            <person name="McCowan C."/>
            <person name="Murphy C."/>
            <person name="Pearson M."/>
            <person name="Poon T.W."/>
            <person name="Priest M."/>
            <person name="Roberts A."/>
            <person name="Saif S."/>
            <person name="Shea T."/>
            <person name="Sisk P."/>
            <person name="Sykes S."/>
            <person name="Wortman J."/>
            <person name="Nusbaum C."/>
            <person name="Birren B."/>
        </authorList>
    </citation>
    <scope>NUCLEOTIDE SEQUENCE [LARGE SCALE GENOMIC DNA]</scope>
    <source>
        <strain evidence="1 2">P10297</strain>
    </source>
</reference>
<sequence length="61" mass="7626">MTHFFHTDVMTLHAWSLLLQRVFSHRQELLFPWVVNQRQRWQRRPLRLLPLRLRLGLNLRP</sequence>
<protein>
    <submittedName>
        <fullName evidence="1">Uncharacterized protein</fullName>
    </submittedName>
</protein>
<proteinExistence type="predicted"/>
<dbReference type="AlphaFoldDB" id="W2XZ70"/>
<name>W2XZ70_PHYNI</name>
<accession>W2XZ70</accession>